<comment type="caution">
    <text evidence="10">The sequence shown here is derived from an EMBL/GenBank/DDBJ whole genome shotgun (WGS) entry which is preliminary data.</text>
</comment>
<dbReference type="InterPro" id="IPR000276">
    <property type="entry name" value="GPCR_Rhodpsn"/>
</dbReference>
<feature type="transmembrane region" description="Helical" evidence="7">
    <location>
        <begin position="245"/>
        <end position="263"/>
    </location>
</feature>
<feature type="transmembrane region" description="Helical" evidence="7">
    <location>
        <begin position="183"/>
        <end position="205"/>
    </location>
</feature>
<dbReference type="PANTHER" id="PTHR24241">
    <property type="entry name" value="NEUROPEPTIDE RECEPTOR-RELATED G-PROTEIN COUPLED RECEPTOR"/>
    <property type="match status" value="1"/>
</dbReference>
<accession>A0A814M050</accession>
<keyword evidence="11" id="KW-1185">Reference proteome</keyword>
<organism evidence="10 12">
    <name type="scientific">Adineta ricciae</name>
    <name type="common">Rotifer</name>
    <dbReference type="NCBI Taxonomy" id="249248"/>
    <lineage>
        <taxon>Eukaryota</taxon>
        <taxon>Metazoa</taxon>
        <taxon>Spiralia</taxon>
        <taxon>Gnathifera</taxon>
        <taxon>Rotifera</taxon>
        <taxon>Eurotatoria</taxon>
        <taxon>Bdelloidea</taxon>
        <taxon>Adinetida</taxon>
        <taxon>Adinetidae</taxon>
        <taxon>Adineta</taxon>
    </lineage>
</organism>
<dbReference type="AlphaFoldDB" id="A0A814M050"/>
<evidence type="ECO:0000256" key="1">
    <source>
        <dbReference type="ARBA" id="ARBA00004651"/>
    </source>
</evidence>
<evidence type="ECO:0000313" key="9">
    <source>
        <dbReference type="EMBL" id="CAF0764540.1"/>
    </source>
</evidence>
<feature type="transmembrane region" description="Helical" evidence="7">
    <location>
        <begin position="20"/>
        <end position="44"/>
    </location>
</feature>
<dbReference type="Gene3D" id="1.20.1070.10">
    <property type="entry name" value="Rhodopsin 7-helix transmembrane proteins"/>
    <property type="match status" value="1"/>
</dbReference>
<evidence type="ECO:0000256" key="3">
    <source>
        <dbReference type="ARBA" id="ARBA00022692"/>
    </source>
</evidence>
<keyword evidence="5 7" id="KW-0472">Membrane</keyword>
<dbReference type="PRINTS" id="PR00237">
    <property type="entry name" value="GPCRRHODOPSN"/>
</dbReference>
<sequence length="373" mass="42958">MLNITTLSLMLHQQWSIDKFLRIFILSVIICLTVIGNLYIVLLLSFRRRRTRLHLFILNLAFGDLAICCCTMTSELFLLIYDQEWILGNIACKLTLYIQVVTIASTTFINVAMTYDRYEAICCPLRILATFGRIYRTILLCWIASFIIAIPQLFIFEQSLSLTSPTKYRCASTGYTAEWQRRVYFAIFALYVLILPVICMTYWYIRIIRTVNASSKVWTKSLRAQSPPTTYILSPSSKKVRTVKLALTIIIAFVVCWTPYMVLTLIEIYSNGRFRIPSWCDGVLQTICLVQSSFNPFIYLGFNQRKRSSITLILAAASTHSQRSKIKIHGKLRQRGGSISLDSWTKPFSRNNTLNSLKIDHDQSSSSRNQNYD</sequence>
<evidence type="ECO:0000256" key="6">
    <source>
        <dbReference type="ARBA" id="ARBA00023170"/>
    </source>
</evidence>
<dbReference type="EMBL" id="CAJNOR010000033">
    <property type="protein sequence ID" value="CAF0764540.1"/>
    <property type="molecule type" value="Genomic_DNA"/>
</dbReference>
<dbReference type="Pfam" id="PF00001">
    <property type="entry name" value="7tm_1"/>
    <property type="match status" value="1"/>
</dbReference>
<keyword evidence="2" id="KW-1003">Cell membrane</keyword>
<evidence type="ECO:0000313" key="10">
    <source>
        <dbReference type="EMBL" id="CAF1072049.1"/>
    </source>
</evidence>
<dbReference type="PANTHER" id="PTHR24241:SF117">
    <property type="entry name" value="G-PROTEIN COUPLED RECEPTORS FAMILY 1 PROFILE DOMAIN-CONTAINING PROTEIN"/>
    <property type="match status" value="1"/>
</dbReference>
<keyword evidence="4 7" id="KW-1133">Transmembrane helix</keyword>
<dbReference type="GO" id="GO:0005886">
    <property type="term" value="C:plasma membrane"/>
    <property type="evidence" value="ECO:0007669"/>
    <property type="project" value="UniProtKB-SubCell"/>
</dbReference>
<keyword evidence="6" id="KW-0675">Receptor</keyword>
<keyword evidence="3 7" id="KW-0812">Transmembrane</keyword>
<feature type="domain" description="G-protein coupled receptors family 1 profile" evidence="8">
    <location>
        <begin position="36"/>
        <end position="299"/>
    </location>
</feature>
<protein>
    <recommendedName>
        <fullName evidence="8">G-protein coupled receptors family 1 profile domain-containing protein</fullName>
    </recommendedName>
</protein>
<dbReference type="GO" id="GO:0032870">
    <property type="term" value="P:cellular response to hormone stimulus"/>
    <property type="evidence" value="ECO:0007669"/>
    <property type="project" value="TreeGrafter"/>
</dbReference>
<feature type="transmembrane region" description="Helical" evidence="7">
    <location>
        <begin position="134"/>
        <end position="155"/>
    </location>
</feature>
<evidence type="ECO:0000313" key="12">
    <source>
        <dbReference type="Proteomes" id="UP000663852"/>
    </source>
</evidence>
<dbReference type="Proteomes" id="UP000663852">
    <property type="component" value="Unassembled WGS sequence"/>
</dbReference>
<dbReference type="EMBL" id="CAJNOJ010000086">
    <property type="protein sequence ID" value="CAF1072049.1"/>
    <property type="molecule type" value="Genomic_DNA"/>
</dbReference>
<evidence type="ECO:0000259" key="8">
    <source>
        <dbReference type="PROSITE" id="PS50262"/>
    </source>
</evidence>
<reference evidence="10" key="1">
    <citation type="submission" date="2021-02" db="EMBL/GenBank/DDBJ databases">
        <authorList>
            <person name="Nowell W R."/>
        </authorList>
    </citation>
    <scope>NUCLEOTIDE SEQUENCE</scope>
</reference>
<feature type="transmembrane region" description="Helical" evidence="7">
    <location>
        <begin position="96"/>
        <end position="113"/>
    </location>
</feature>
<dbReference type="Proteomes" id="UP000663828">
    <property type="component" value="Unassembled WGS sequence"/>
</dbReference>
<name>A0A814M050_ADIRI</name>
<dbReference type="GO" id="GO:0042277">
    <property type="term" value="F:peptide binding"/>
    <property type="evidence" value="ECO:0007669"/>
    <property type="project" value="TreeGrafter"/>
</dbReference>
<proteinExistence type="predicted"/>
<evidence type="ECO:0000256" key="7">
    <source>
        <dbReference type="SAM" id="Phobius"/>
    </source>
</evidence>
<evidence type="ECO:0000256" key="5">
    <source>
        <dbReference type="ARBA" id="ARBA00023136"/>
    </source>
</evidence>
<dbReference type="InterPro" id="IPR017452">
    <property type="entry name" value="GPCR_Rhodpsn_7TM"/>
</dbReference>
<evidence type="ECO:0000313" key="11">
    <source>
        <dbReference type="Proteomes" id="UP000663828"/>
    </source>
</evidence>
<gene>
    <name evidence="10" type="ORF">EDS130_LOCUS18493</name>
    <name evidence="9" type="ORF">XAT740_LOCUS1118</name>
</gene>
<dbReference type="OrthoDB" id="5987909at2759"/>
<dbReference type="GO" id="GO:0004930">
    <property type="term" value="F:G protein-coupled receptor activity"/>
    <property type="evidence" value="ECO:0007669"/>
    <property type="project" value="InterPro"/>
</dbReference>
<feature type="transmembrane region" description="Helical" evidence="7">
    <location>
        <begin position="283"/>
        <end position="302"/>
    </location>
</feature>
<evidence type="ECO:0000256" key="2">
    <source>
        <dbReference type="ARBA" id="ARBA00022475"/>
    </source>
</evidence>
<dbReference type="SUPFAM" id="SSF81321">
    <property type="entry name" value="Family A G protein-coupled receptor-like"/>
    <property type="match status" value="1"/>
</dbReference>
<feature type="transmembrane region" description="Helical" evidence="7">
    <location>
        <begin position="56"/>
        <end position="81"/>
    </location>
</feature>
<evidence type="ECO:0000256" key="4">
    <source>
        <dbReference type="ARBA" id="ARBA00022989"/>
    </source>
</evidence>
<dbReference type="PROSITE" id="PS50262">
    <property type="entry name" value="G_PROTEIN_RECEP_F1_2"/>
    <property type="match status" value="1"/>
</dbReference>
<comment type="subcellular location">
    <subcellularLocation>
        <location evidence="1">Cell membrane</location>
        <topology evidence="1">Multi-pass membrane protein</topology>
    </subcellularLocation>
</comment>